<evidence type="ECO:0000313" key="1">
    <source>
        <dbReference type="EMBL" id="KAL3846866.1"/>
    </source>
</evidence>
<sequence length="123" mass="14383">MSIIFYSFDIDVSPIVNIDIYQRTLRIEERYSREEALKPLNNIGTEKTDITGMYGGGNSPWNDVFNTRKQVASINVDGIKYLAKLIVDLSIHWLPLYISDDFKRIPCPFRKINRSYKRPDHSR</sequence>
<reference evidence="1 2" key="1">
    <citation type="submission" date="2024-11" db="EMBL/GenBank/DDBJ databases">
        <title>Chromosome-level genome assembly of the freshwater bivalve Anodonta woodiana.</title>
        <authorList>
            <person name="Chen X."/>
        </authorList>
    </citation>
    <scope>NUCLEOTIDE SEQUENCE [LARGE SCALE GENOMIC DNA]</scope>
    <source>
        <strain evidence="1">MN2024</strain>
        <tissue evidence="1">Gills</tissue>
    </source>
</reference>
<keyword evidence="2" id="KW-1185">Reference proteome</keyword>
<evidence type="ECO:0000313" key="2">
    <source>
        <dbReference type="Proteomes" id="UP001634394"/>
    </source>
</evidence>
<dbReference type="Proteomes" id="UP001634394">
    <property type="component" value="Unassembled WGS sequence"/>
</dbReference>
<dbReference type="EMBL" id="JBJQND010000016">
    <property type="protein sequence ID" value="KAL3846866.1"/>
    <property type="molecule type" value="Genomic_DNA"/>
</dbReference>
<dbReference type="AlphaFoldDB" id="A0ABD3UD48"/>
<proteinExistence type="predicted"/>
<organism evidence="1 2">
    <name type="scientific">Sinanodonta woodiana</name>
    <name type="common">Chinese pond mussel</name>
    <name type="synonym">Anodonta woodiana</name>
    <dbReference type="NCBI Taxonomy" id="1069815"/>
    <lineage>
        <taxon>Eukaryota</taxon>
        <taxon>Metazoa</taxon>
        <taxon>Spiralia</taxon>
        <taxon>Lophotrochozoa</taxon>
        <taxon>Mollusca</taxon>
        <taxon>Bivalvia</taxon>
        <taxon>Autobranchia</taxon>
        <taxon>Heteroconchia</taxon>
        <taxon>Palaeoheterodonta</taxon>
        <taxon>Unionida</taxon>
        <taxon>Unionoidea</taxon>
        <taxon>Unionidae</taxon>
        <taxon>Unioninae</taxon>
        <taxon>Sinanodonta</taxon>
    </lineage>
</organism>
<comment type="caution">
    <text evidence="1">The sequence shown here is derived from an EMBL/GenBank/DDBJ whole genome shotgun (WGS) entry which is preliminary data.</text>
</comment>
<name>A0ABD3UD48_SINWO</name>
<accession>A0ABD3UD48</accession>
<protein>
    <submittedName>
        <fullName evidence="1">Uncharacterized protein</fullName>
    </submittedName>
</protein>
<gene>
    <name evidence="1" type="ORF">ACJMK2_017820</name>
</gene>